<dbReference type="OrthoDB" id="6335151at2759"/>
<name>A0A8J2W3B0_9CRUS</name>
<evidence type="ECO:0000313" key="1">
    <source>
        <dbReference type="EMBL" id="CAH0103414.1"/>
    </source>
</evidence>
<keyword evidence="2" id="KW-1185">Reference proteome</keyword>
<accession>A0A8J2W3B0</accession>
<dbReference type="EMBL" id="CAKKLH010000112">
    <property type="protein sequence ID" value="CAH0103414.1"/>
    <property type="molecule type" value="Genomic_DNA"/>
</dbReference>
<reference evidence="1" key="1">
    <citation type="submission" date="2021-11" db="EMBL/GenBank/DDBJ databases">
        <authorList>
            <person name="Schell T."/>
        </authorList>
    </citation>
    <scope>NUCLEOTIDE SEQUENCE</scope>
    <source>
        <strain evidence="1">M5</strain>
    </source>
</reference>
<dbReference type="Proteomes" id="UP000789390">
    <property type="component" value="Unassembled WGS sequence"/>
</dbReference>
<sequence length="327" mass="37941">MAPREQDVLPYCTEGILDGIQYTANKQRAQDFLSVRQRQSCQLRHYKLEHTVSCLDELSASKNDESSLAWSKFHIAFVGDSRVRILYLSFIKLIPDYDRKSNIDPTARHKDADVESTLFGDLIVSFRWRPLIAGKVVDDLHRWIELLQQDNANYSQGRNYNSSDYPPDVLVLGMASWDMLQQEGNDHLWYQKGLEDLVPLFHQLLFPNPSGDYVKTRKIIWLNQYTTFDFYAGNDGANRVIFKEKLQLCNRIAQRILRGSGIAVWDSSDAIAEEAVRACKLHHRFERVKDFMSVAYINCKDYIHAGYVTLQQMTQLLYNDLCNQELD</sequence>
<comment type="caution">
    <text evidence="1">The sequence shown here is derived from an EMBL/GenBank/DDBJ whole genome shotgun (WGS) entry which is preliminary data.</text>
</comment>
<dbReference type="AlphaFoldDB" id="A0A8J2W3B0"/>
<evidence type="ECO:0000313" key="2">
    <source>
        <dbReference type="Proteomes" id="UP000789390"/>
    </source>
</evidence>
<protein>
    <submittedName>
        <fullName evidence="1">Uncharacterized protein</fullName>
    </submittedName>
</protein>
<organism evidence="1 2">
    <name type="scientific">Daphnia galeata</name>
    <dbReference type="NCBI Taxonomy" id="27404"/>
    <lineage>
        <taxon>Eukaryota</taxon>
        <taxon>Metazoa</taxon>
        <taxon>Ecdysozoa</taxon>
        <taxon>Arthropoda</taxon>
        <taxon>Crustacea</taxon>
        <taxon>Branchiopoda</taxon>
        <taxon>Diplostraca</taxon>
        <taxon>Cladocera</taxon>
        <taxon>Anomopoda</taxon>
        <taxon>Daphniidae</taxon>
        <taxon>Daphnia</taxon>
    </lineage>
</organism>
<proteinExistence type="predicted"/>
<gene>
    <name evidence="1" type="ORF">DGAL_LOCUS5988</name>
</gene>